<dbReference type="EMBL" id="JANGAC010000016">
    <property type="protein sequence ID" value="MCQ4924936.1"/>
    <property type="molecule type" value="Genomic_DNA"/>
</dbReference>
<comment type="caution">
    <text evidence="1">The sequence shown here is derived from an EMBL/GenBank/DDBJ whole genome shotgun (WGS) entry which is preliminary data.</text>
</comment>
<dbReference type="RefSeq" id="WP_256312527.1">
    <property type="nucleotide sequence ID" value="NZ_JANGAC010000016.1"/>
</dbReference>
<proteinExistence type="predicted"/>
<evidence type="ECO:0000313" key="2">
    <source>
        <dbReference type="Proteomes" id="UP001524478"/>
    </source>
</evidence>
<evidence type="ECO:0000313" key="1">
    <source>
        <dbReference type="EMBL" id="MCQ4924936.1"/>
    </source>
</evidence>
<sequence length="130" mass="14893">MDNIKNGRLQFGLFIKDGIIFFLSKFGDMGWMDAPFRVALSPDLTTLQELNEDMGYSCSIILADSLNGEVKVLRFISFSTLFSIKLKEAIEDQFVDFFDKDKYSLKLRNIMSAYTTENMVTMSLVNCKIK</sequence>
<organism evidence="1 2">
    <name type="scientific">Tissierella carlieri</name>
    <dbReference type="NCBI Taxonomy" id="689904"/>
    <lineage>
        <taxon>Bacteria</taxon>
        <taxon>Bacillati</taxon>
        <taxon>Bacillota</taxon>
        <taxon>Tissierellia</taxon>
        <taxon>Tissierellales</taxon>
        <taxon>Tissierellaceae</taxon>
        <taxon>Tissierella</taxon>
    </lineage>
</organism>
<keyword evidence="2" id="KW-1185">Reference proteome</keyword>
<name>A0ABT1SEM7_9FIRM</name>
<dbReference type="Proteomes" id="UP001524478">
    <property type="component" value="Unassembled WGS sequence"/>
</dbReference>
<accession>A0ABT1SEM7</accession>
<gene>
    <name evidence="1" type="ORF">NE686_17675</name>
</gene>
<protein>
    <submittedName>
        <fullName evidence="1">Uncharacterized protein</fullName>
    </submittedName>
</protein>
<reference evidence="1 2" key="1">
    <citation type="submission" date="2022-06" db="EMBL/GenBank/DDBJ databases">
        <title>Isolation of gut microbiota from human fecal samples.</title>
        <authorList>
            <person name="Pamer E.G."/>
            <person name="Barat B."/>
            <person name="Waligurski E."/>
            <person name="Medina S."/>
            <person name="Paddock L."/>
            <person name="Mostad J."/>
        </authorList>
    </citation>
    <scope>NUCLEOTIDE SEQUENCE [LARGE SCALE GENOMIC DNA]</scope>
    <source>
        <strain evidence="1 2">DFI.7.95</strain>
    </source>
</reference>